<proteinExistence type="predicted"/>
<keyword evidence="2" id="KW-1185">Reference proteome</keyword>
<gene>
    <name evidence="1" type="ORF">BTMF_LOCUS13583</name>
</gene>
<accession>A0A0R3R6E8</accession>
<name>A0A0R3R6E8_9BILA</name>
<evidence type="ECO:0000313" key="3">
    <source>
        <dbReference type="WBParaSite" id="BTMF_0001559201-mRNA-1"/>
    </source>
</evidence>
<organism evidence="3">
    <name type="scientific">Brugia timori</name>
    <dbReference type="NCBI Taxonomy" id="42155"/>
    <lineage>
        <taxon>Eukaryota</taxon>
        <taxon>Metazoa</taxon>
        <taxon>Ecdysozoa</taxon>
        <taxon>Nematoda</taxon>
        <taxon>Chromadorea</taxon>
        <taxon>Rhabditida</taxon>
        <taxon>Spirurina</taxon>
        <taxon>Spiruromorpha</taxon>
        <taxon>Filarioidea</taxon>
        <taxon>Onchocercidae</taxon>
        <taxon>Brugia</taxon>
    </lineage>
</organism>
<dbReference type="EMBL" id="UZAG01020261">
    <property type="protein sequence ID" value="VDO46237.1"/>
    <property type="molecule type" value="Genomic_DNA"/>
</dbReference>
<dbReference type="WBParaSite" id="BTMF_0001559201-mRNA-1">
    <property type="protein sequence ID" value="BTMF_0001559201-mRNA-1"/>
    <property type="gene ID" value="BTMF_0001559201"/>
</dbReference>
<reference evidence="1 2" key="2">
    <citation type="submission" date="2018-11" db="EMBL/GenBank/DDBJ databases">
        <authorList>
            <consortium name="Pathogen Informatics"/>
        </authorList>
    </citation>
    <scope>NUCLEOTIDE SEQUENCE [LARGE SCALE GENOMIC DNA]</scope>
</reference>
<sequence length="42" mass="5090">MNNFIGNGSQKVYRFFLPKIVNFSFLLNKYNCDNFHFCLYEC</sequence>
<evidence type="ECO:0000313" key="1">
    <source>
        <dbReference type="EMBL" id="VDO46237.1"/>
    </source>
</evidence>
<reference evidence="3" key="1">
    <citation type="submission" date="2017-02" db="UniProtKB">
        <authorList>
            <consortium name="WormBaseParasite"/>
        </authorList>
    </citation>
    <scope>IDENTIFICATION</scope>
</reference>
<evidence type="ECO:0000313" key="2">
    <source>
        <dbReference type="Proteomes" id="UP000280834"/>
    </source>
</evidence>
<dbReference type="Proteomes" id="UP000280834">
    <property type="component" value="Unassembled WGS sequence"/>
</dbReference>
<protein>
    <submittedName>
        <fullName evidence="1 3">Uncharacterized protein</fullName>
    </submittedName>
</protein>
<dbReference type="AlphaFoldDB" id="A0A0R3R6E8"/>